<keyword evidence="1" id="KW-0472">Membrane</keyword>
<keyword evidence="3" id="KW-1185">Reference proteome</keyword>
<keyword evidence="1" id="KW-1133">Transmembrane helix</keyword>
<sequence length="36" mass="4045">MDTSLLPQVMVPIVAIHAFAFMIAMFLYVEQEETSA</sequence>
<evidence type="ECO:0000256" key="1">
    <source>
        <dbReference type="SAM" id="Phobius"/>
    </source>
</evidence>
<keyword evidence="1" id="KW-0812">Transmembrane</keyword>
<proteinExistence type="predicted"/>
<comment type="caution">
    <text evidence="2">The sequence shown here is derived from an EMBL/GenBank/DDBJ whole genome shotgun (WGS) entry which is preliminary data.</text>
</comment>
<dbReference type="AlphaFoldDB" id="A0A6M0RYW5"/>
<dbReference type="EMBL" id="QXHD01000004">
    <property type="protein sequence ID" value="NEZ60912.1"/>
    <property type="molecule type" value="Genomic_DNA"/>
</dbReference>
<protein>
    <submittedName>
        <fullName evidence="2">Photosystem I reaction center subunit VIII</fullName>
    </submittedName>
</protein>
<dbReference type="Proteomes" id="UP000481033">
    <property type="component" value="Unassembled WGS sequence"/>
</dbReference>
<feature type="transmembrane region" description="Helical" evidence="1">
    <location>
        <begin position="6"/>
        <end position="29"/>
    </location>
</feature>
<evidence type="ECO:0000313" key="2">
    <source>
        <dbReference type="EMBL" id="NEZ60912.1"/>
    </source>
</evidence>
<evidence type="ECO:0000313" key="3">
    <source>
        <dbReference type="Proteomes" id="UP000481033"/>
    </source>
</evidence>
<reference evidence="2 3" key="1">
    <citation type="journal article" date="2020" name="Microb. Ecol.">
        <title>Ecogenomics of the Marine Benthic Filamentous Cyanobacterium Adonisia.</title>
        <authorList>
            <person name="Walter J.M."/>
            <person name="Coutinho F.H."/>
            <person name="Leomil L."/>
            <person name="Hargreaves P.I."/>
            <person name="Campeao M.E."/>
            <person name="Vieira V.V."/>
            <person name="Silva B.S."/>
            <person name="Fistarol G.O."/>
            <person name="Salomon P.S."/>
            <person name="Sawabe T."/>
            <person name="Mino S."/>
            <person name="Hosokawa M."/>
            <person name="Miyashita H."/>
            <person name="Maruyama F."/>
            <person name="van Verk M.C."/>
            <person name="Dutilh B.E."/>
            <person name="Thompson C.C."/>
            <person name="Thompson F.L."/>
        </authorList>
    </citation>
    <scope>NUCLEOTIDE SEQUENCE [LARGE SCALE GENOMIC DNA]</scope>
    <source>
        <strain evidence="2 3">CCMR0081</strain>
    </source>
</reference>
<name>A0A6M0RYW5_9CYAN</name>
<gene>
    <name evidence="2" type="ORF">DXZ20_35835</name>
</gene>
<accession>A0A6M0RYW5</accession>
<organism evidence="2 3">
    <name type="scientific">Adonisia turfae CCMR0081</name>
    <dbReference type="NCBI Taxonomy" id="2292702"/>
    <lineage>
        <taxon>Bacteria</taxon>
        <taxon>Bacillati</taxon>
        <taxon>Cyanobacteriota</taxon>
        <taxon>Adonisia</taxon>
        <taxon>Adonisia turfae</taxon>
    </lineage>
</organism>